<sequence length="98" mass="10775">MSSELFLFFPDILVRQACHLCTLQIRLLHIFLFDSIQVHSGNTAMSFPRCAAQLWTTPKFDSPPRSHSNGRGISRMGAVAVPEAGWAPGCSSLADDIE</sequence>
<dbReference type="EMBL" id="OZ035841">
    <property type="protein sequence ID" value="CAL1590124.1"/>
    <property type="molecule type" value="Genomic_DNA"/>
</dbReference>
<proteinExistence type="predicted"/>
<keyword evidence="2" id="KW-1185">Reference proteome</keyword>
<reference evidence="1 2" key="1">
    <citation type="submission" date="2024-04" db="EMBL/GenBank/DDBJ databases">
        <authorList>
            <person name="Waldvogel A.-M."/>
            <person name="Schoenle A."/>
        </authorList>
    </citation>
    <scope>NUCLEOTIDE SEQUENCE [LARGE SCALE GENOMIC DNA]</scope>
</reference>
<accession>A0AAV2KS23</accession>
<dbReference type="AlphaFoldDB" id="A0AAV2KS23"/>
<evidence type="ECO:0000313" key="2">
    <source>
        <dbReference type="Proteomes" id="UP001497482"/>
    </source>
</evidence>
<organism evidence="1 2">
    <name type="scientific">Knipowitschia caucasica</name>
    <name type="common">Caucasian dwarf goby</name>
    <name type="synonym">Pomatoschistus caucasicus</name>
    <dbReference type="NCBI Taxonomy" id="637954"/>
    <lineage>
        <taxon>Eukaryota</taxon>
        <taxon>Metazoa</taxon>
        <taxon>Chordata</taxon>
        <taxon>Craniata</taxon>
        <taxon>Vertebrata</taxon>
        <taxon>Euteleostomi</taxon>
        <taxon>Actinopterygii</taxon>
        <taxon>Neopterygii</taxon>
        <taxon>Teleostei</taxon>
        <taxon>Neoteleostei</taxon>
        <taxon>Acanthomorphata</taxon>
        <taxon>Gobiaria</taxon>
        <taxon>Gobiiformes</taxon>
        <taxon>Gobioidei</taxon>
        <taxon>Gobiidae</taxon>
        <taxon>Gobiinae</taxon>
        <taxon>Knipowitschia</taxon>
    </lineage>
</organism>
<evidence type="ECO:0000313" key="1">
    <source>
        <dbReference type="EMBL" id="CAL1590124.1"/>
    </source>
</evidence>
<gene>
    <name evidence="1" type="ORF">KC01_LOCUS19682</name>
</gene>
<dbReference type="Proteomes" id="UP001497482">
    <property type="component" value="Chromosome 19"/>
</dbReference>
<name>A0AAV2KS23_KNICA</name>
<protein>
    <submittedName>
        <fullName evidence="1">Uncharacterized protein</fullName>
    </submittedName>
</protein>